<reference evidence="1" key="1">
    <citation type="journal article" date="2015" name="Nature">
        <title>Complex archaea that bridge the gap between prokaryotes and eukaryotes.</title>
        <authorList>
            <person name="Spang A."/>
            <person name="Saw J.H."/>
            <person name="Jorgensen S.L."/>
            <person name="Zaremba-Niedzwiedzka K."/>
            <person name="Martijn J."/>
            <person name="Lind A.E."/>
            <person name="van Eijk R."/>
            <person name="Schleper C."/>
            <person name="Guy L."/>
            <person name="Ettema T.J."/>
        </authorList>
    </citation>
    <scope>NUCLEOTIDE SEQUENCE</scope>
</reference>
<comment type="caution">
    <text evidence="1">The sequence shown here is derived from an EMBL/GenBank/DDBJ whole genome shotgun (WGS) entry which is preliminary data.</text>
</comment>
<organism evidence="1">
    <name type="scientific">marine sediment metagenome</name>
    <dbReference type="NCBI Taxonomy" id="412755"/>
    <lineage>
        <taxon>unclassified sequences</taxon>
        <taxon>metagenomes</taxon>
        <taxon>ecological metagenomes</taxon>
    </lineage>
</organism>
<proteinExistence type="predicted"/>
<protein>
    <submittedName>
        <fullName evidence="1">Uncharacterized protein</fullName>
    </submittedName>
</protein>
<evidence type="ECO:0000313" key="1">
    <source>
        <dbReference type="EMBL" id="KKL24454.1"/>
    </source>
</evidence>
<name>A0A0F9BRC1_9ZZZZ</name>
<gene>
    <name evidence="1" type="ORF">LCGC14_2415160</name>
</gene>
<dbReference type="AlphaFoldDB" id="A0A0F9BRC1"/>
<accession>A0A0F9BRC1</accession>
<sequence length="65" mass="7658">MSLRWRKNGNLLCGAKHEALEGDTYIDDRLHYELSVELKVVIPRDDEHESGVWHWINEVFPVALR</sequence>
<dbReference type="EMBL" id="LAZR01036588">
    <property type="protein sequence ID" value="KKL24454.1"/>
    <property type="molecule type" value="Genomic_DNA"/>
</dbReference>